<dbReference type="RefSeq" id="WP_005376124.1">
    <property type="nucleotide sequence ID" value="NZ_CACRUN010000026.1"/>
</dbReference>
<dbReference type="InterPro" id="IPR004373">
    <property type="entry name" value="RF-1"/>
</dbReference>
<dbReference type="EMBL" id="LRQT01000079">
    <property type="protein sequence ID" value="KXA62876.1"/>
    <property type="molecule type" value="Genomic_DNA"/>
</dbReference>
<evidence type="ECO:0000256" key="7">
    <source>
        <dbReference type="ARBA" id="ARBA00050039"/>
    </source>
</evidence>
<dbReference type="EMBL" id="QXZZ01000034">
    <property type="protein sequence ID" value="RJY50119.1"/>
    <property type="molecule type" value="Genomic_DNA"/>
</dbReference>
<dbReference type="PROSITE" id="PS00745">
    <property type="entry name" value="RF_PROK_I"/>
    <property type="match status" value="1"/>
</dbReference>
<keyword evidence="6 8" id="KW-0648">Protein biosynthesis</keyword>
<dbReference type="Proteomes" id="UP000277803">
    <property type="component" value="Unassembled WGS sequence"/>
</dbReference>
<feature type="region of interest" description="Disordered" evidence="9">
    <location>
        <begin position="285"/>
        <end position="304"/>
    </location>
</feature>
<dbReference type="EMBL" id="JASORJ010000001">
    <property type="protein sequence ID" value="MDK7356250.1"/>
    <property type="molecule type" value="Genomic_DNA"/>
</dbReference>
<dbReference type="Gene3D" id="3.30.160.20">
    <property type="match status" value="1"/>
</dbReference>
<gene>
    <name evidence="8 12" type="primary">prfA</name>
    <name evidence="13" type="ORF">D2965_07195</name>
    <name evidence="11" type="ORF">HMPREF3233_01439</name>
    <name evidence="12" type="ORF">QP520_01195</name>
</gene>
<evidence type="ECO:0000256" key="3">
    <source>
        <dbReference type="ARBA" id="ARBA00010835"/>
    </source>
</evidence>
<reference evidence="13 15" key="2">
    <citation type="submission" date="2018-09" db="EMBL/GenBank/DDBJ databases">
        <title>Genome sequence of Veillonella atypica isolated from periodontal Korean patients.</title>
        <authorList>
            <person name="Lee J.-H."/>
            <person name="Moon J.-H."/>
            <person name="Shin S.-Y."/>
        </authorList>
    </citation>
    <scope>NUCLEOTIDE SEQUENCE [LARGE SCALE GENOMIC DNA]</scope>
    <source>
        <strain evidence="13 15">KHUD_V1</strain>
    </source>
</reference>
<evidence type="ECO:0000313" key="13">
    <source>
        <dbReference type="EMBL" id="RJY50119.1"/>
    </source>
</evidence>
<dbReference type="InterPro" id="IPR045853">
    <property type="entry name" value="Pep_chain_release_fac_I_sf"/>
</dbReference>
<dbReference type="FunFam" id="3.30.70.1660:FF:000004">
    <property type="entry name" value="Peptide chain release factor 1"/>
    <property type="match status" value="1"/>
</dbReference>
<dbReference type="PATRIC" id="fig|39777.7.peg.1405"/>
<evidence type="ECO:0000313" key="15">
    <source>
        <dbReference type="Proteomes" id="UP000277803"/>
    </source>
</evidence>
<dbReference type="PANTHER" id="PTHR43804">
    <property type="entry name" value="LD18447P"/>
    <property type="match status" value="1"/>
</dbReference>
<evidence type="ECO:0000256" key="2">
    <source>
        <dbReference type="ARBA" id="ARBA00004496"/>
    </source>
</evidence>
<dbReference type="NCBIfam" id="NF001859">
    <property type="entry name" value="PRK00591.1"/>
    <property type="match status" value="1"/>
</dbReference>
<evidence type="ECO:0000256" key="1">
    <source>
        <dbReference type="ARBA" id="ARBA00002986"/>
    </source>
</evidence>
<comment type="function">
    <text evidence="1 8">Peptide chain release factor 1 directs the termination of translation in response to the peptide chain termination codons UAG and UAA.</text>
</comment>
<dbReference type="SMART" id="SM00937">
    <property type="entry name" value="PCRF"/>
    <property type="match status" value="1"/>
</dbReference>
<accession>A0A133S370</accession>
<reference evidence="12" key="3">
    <citation type="submission" date="2023-05" db="EMBL/GenBank/DDBJ databases">
        <title>Cataloging the Phylogenetic Diversity of Human Bladder Bacteria.</title>
        <authorList>
            <person name="Du J."/>
        </authorList>
    </citation>
    <scope>NUCLEOTIDE SEQUENCE</scope>
    <source>
        <strain evidence="12">UMB10101</strain>
    </source>
</reference>
<dbReference type="GO" id="GO:0005829">
    <property type="term" value="C:cytosol"/>
    <property type="evidence" value="ECO:0007669"/>
    <property type="project" value="UniProtKB-ARBA"/>
</dbReference>
<organism evidence="11">
    <name type="scientific">Veillonella atypica</name>
    <dbReference type="NCBI Taxonomy" id="39777"/>
    <lineage>
        <taxon>Bacteria</taxon>
        <taxon>Bacillati</taxon>
        <taxon>Bacillota</taxon>
        <taxon>Negativicutes</taxon>
        <taxon>Veillonellales</taxon>
        <taxon>Veillonellaceae</taxon>
        <taxon>Veillonella</taxon>
    </lineage>
</organism>
<feature type="compositionally biased region" description="Basic and acidic residues" evidence="9">
    <location>
        <begin position="292"/>
        <end position="304"/>
    </location>
</feature>
<feature type="domain" description="Prokaryotic-type class I peptide chain release factors" evidence="10">
    <location>
        <begin position="228"/>
        <end position="244"/>
    </location>
</feature>
<dbReference type="InterPro" id="IPR000352">
    <property type="entry name" value="Pep_chain_release_fac_I"/>
</dbReference>
<dbReference type="Pfam" id="PF03462">
    <property type="entry name" value="PCRF"/>
    <property type="match status" value="1"/>
</dbReference>
<sequence length="360" mass="40823">MLVDKLQVIEDKFMDLEQRISDPEVIARQDEWRKLTRQHAQLSETVEAFREYKKVLAGIDEAMEVIEDKTMDEEFREMAQEELKELKPQKEELEEKLQILLLPKDPNDDKNIIIEIRGGAGGDEAALFAGDLFRMYTKYAESQGWRCEIIDANEPELGGFKEVVFSVDGENVYSKMKFESGVHRVQRVPATETQGRVHTSTVTVAVLPEMEDVDIEINDKDLKIDTYRASGAGGQHINKTESAVRITHLPTGIVVACQDQRSQLQNREKAMRVLRAKLQDKAEQEATASMAADRKSQVGTGDRSERIRTYNYPQGRVTDHRINLTLYKLDAILNGDLDEIIQALNAADQAAKMQEANTNV</sequence>
<reference evidence="11 14" key="1">
    <citation type="submission" date="2016-01" db="EMBL/GenBank/DDBJ databases">
        <authorList>
            <person name="Oliw E.H."/>
        </authorList>
    </citation>
    <scope>NUCLEOTIDE SEQUENCE [LARGE SCALE GENOMIC DNA]</scope>
    <source>
        <strain evidence="11 14">CMW7756B</strain>
    </source>
</reference>
<evidence type="ECO:0000256" key="5">
    <source>
        <dbReference type="ARBA" id="ARBA00022490"/>
    </source>
</evidence>
<dbReference type="Gene3D" id="3.30.70.1660">
    <property type="match status" value="1"/>
</dbReference>
<proteinExistence type="inferred from homology"/>
<evidence type="ECO:0000256" key="6">
    <source>
        <dbReference type="ARBA" id="ARBA00022917"/>
    </source>
</evidence>
<comment type="subcellular location">
    <subcellularLocation>
        <location evidence="2 8">Cytoplasm</location>
    </subcellularLocation>
</comment>
<keyword evidence="4 8" id="KW-0488">Methylation</keyword>
<keyword evidence="5 8" id="KW-0963">Cytoplasm</keyword>
<protein>
    <recommendedName>
        <fullName evidence="7 8">Peptide chain release factor 1</fullName>
        <shortName evidence="8">RF-1</shortName>
    </recommendedName>
</protein>
<dbReference type="InterPro" id="IPR050057">
    <property type="entry name" value="Prokaryotic/Mito_RF"/>
</dbReference>
<dbReference type="NCBIfam" id="TIGR00019">
    <property type="entry name" value="prfA"/>
    <property type="match status" value="1"/>
</dbReference>
<dbReference type="InterPro" id="IPR005139">
    <property type="entry name" value="PCRF"/>
</dbReference>
<dbReference type="STRING" id="39777.B7L28_05420"/>
<dbReference type="HAMAP" id="MF_00093">
    <property type="entry name" value="Rel_fac_1"/>
    <property type="match status" value="1"/>
</dbReference>
<dbReference type="Proteomes" id="UP000070226">
    <property type="component" value="Unassembled WGS sequence"/>
</dbReference>
<evidence type="ECO:0000313" key="14">
    <source>
        <dbReference type="Proteomes" id="UP000070226"/>
    </source>
</evidence>
<dbReference type="SUPFAM" id="SSF75620">
    <property type="entry name" value="Release factor"/>
    <property type="match status" value="1"/>
</dbReference>
<dbReference type="Pfam" id="PF00472">
    <property type="entry name" value="RF-1"/>
    <property type="match status" value="1"/>
</dbReference>
<dbReference type="FunFam" id="3.30.70.1660:FF:000002">
    <property type="entry name" value="Peptide chain release factor 1"/>
    <property type="match status" value="1"/>
</dbReference>
<comment type="caution">
    <text evidence="11">The sequence shown here is derived from an EMBL/GenBank/DDBJ whole genome shotgun (WGS) entry which is preliminary data.</text>
</comment>
<evidence type="ECO:0000313" key="12">
    <source>
        <dbReference type="EMBL" id="MDK7356250.1"/>
    </source>
</evidence>
<dbReference type="AlphaFoldDB" id="A0A133S370"/>
<dbReference type="Proteomes" id="UP001236274">
    <property type="component" value="Unassembled WGS sequence"/>
</dbReference>
<evidence type="ECO:0000256" key="4">
    <source>
        <dbReference type="ARBA" id="ARBA00022481"/>
    </source>
</evidence>
<evidence type="ECO:0000256" key="8">
    <source>
        <dbReference type="HAMAP-Rule" id="MF_00093"/>
    </source>
</evidence>
<dbReference type="KEGG" id="vat:B7L28_05420"/>
<evidence type="ECO:0000313" key="11">
    <source>
        <dbReference type="EMBL" id="KXA62876.1"/>
    </source>
</evidence>
<comment type="PTM">
    <text evidence="8">Methylated by PrmC. Methylation increases the termination efficiency of RF1.</text>
</comment>
<dbReference type="GO" id="GO:0016149">
    <property type="term" value="F:translation release factor activity, codon specific"/>
    <property type="evidence" value="ECO:0007669"/>
    <property type="project" value="UniProtKB-UniRule"/>
</dbReference>
<name>A0A133S370_9FIRM</name>
<evidence type="ECO:0000259" key="10">
    <source>
        <dbReference type="PROSITE" id="PS00745"/>
    </source>
</evidence>
<feature type="modified residue" description="N5-methylglutamine" evidence="8">
    <location>
        <position position="235"/>
    </location>
</feature>
<dbReference type="PANTHER" id="PTHR43804:SF7">
    <property type="entry name" value="LD18447P"/>
    <property type="match status" value="1"/>
</dbReference>
<dbReference type="FunFam" id="3.30.160.20:FF:000004">
    <property type="entry name" value="Peptide chain release factor 1"/>
    <property type="match status" value="1"/>
</dbReference>
<comment type="similarity">
    <text evidence="3 8">Belongs to the prokaryotic/mitochondrial release factor family.</text>
</comment>
<evidence type="ECO:0000256" key="9">
    <source>
        <dbReference type="SAM" id="MobiDB-lite"/>
    </source>
</evidence>
<dbReference type="Gene3D" id="6.10.140.1950">
    <property type="match status" value="1"/>
</dbReference>